<dbReference type="Proteomes" id="UP000627369">
    <property type="component" value="Unassembled WGS sequence"/>
</dbReference>
<reference evidence="4" key="1">
    <citation type="journal article" date="2014" name="Int. J. Syst. Evol. Microbiol.">
        <title>Complete genome sequence of Corynebacterium casei LMG S-19264T (=DSM 44701T), isolated from a smear-ripened cheese.</title>
        <authorList>
            <consortium name="US DOE Joint Genome Institute (JGI-PGF)"/>
            <person name="Walter F."/>
            <person name="Albersmeier A."/>
            <person name="Kalinowski J."/>
            <person name="Ruckert C."/>
        </authorList>
    </citation>
    <scope>NUCLEOTIDE SEQUENCE</scope>
    <source>
        <strain evidence="4">CGMCC 4.7398</strain>
    </source>
</reference>
<dbReference type="InterPro" id="IPR051398">
    <property type="entry name" value="Polysacch_Deacetylase"/>
</dbReference>
<dbReference type="RefSeq" id="WP_189669369.1">
    <property type="nucleotide sequence ID" value="NZ_BNAS01000003.1"/>
</dbReference>
<evidence type="ECO:0000256" key="2">
    <source>
        <dbReference type="ARBA" id="ARBA00022729"/>
    </source>
</evidence>
<accession>A0A919KUY8</accession>
<evidence type="ECO:0000313" key="4">
    <source>
        <dbReference type="EMBL" id="GHH72596.1"/>
    </source>
</evidence>
<evidence type="ECO:0000313" key="5">
    <source>
        <dbReference type="Proteomes" id="UP000627369"/>
    </source>
</evidence>
<dbReference type="GO" id="GO:0016740">
    <property type="term" value="F:transferase activity"/>
    <property type="evidence" value="ECO:0007669"/>
    <property type="project" value="UniProtKB-KW"/>
</dbReference>
<dbReference type="GO" id="GO:0005975">
    <property type="term" value="P:carbohydrate metabolic process"/>
    <property type="evidence" value="ECO:0007669"/>
    <property type="project" value="InterPro"/>
</dbReference>
<dbReference type="EMBL" id="BNAS01000003">
    <property type="protein sequence ID" value="GHH72596.1"/>
    <property type="molecule type" value="Genomic_DNA"/>
</dbReference>
<dbReference type="GO" id="GO:0005576">
    <property type="term" value="C:extracellular region"/>
    <property type="evidence" value="ECO:0007669"/>
    <property type="project" value="UniProtKB-SubCell"/>
</dbReference>
<dbReference type="PANTHER" id="PTHR34216">
    <property type="match status" value="1"/>
</dbReference>
<dbReference type="InterPro" id="IPR002509">
    <property type="entry name" value="NODB_dom"/>
</dbReference>
<keyword evidence="4" id="KW-0808">Transferase</keyword>
<dbReference type="PROSITE" id="PS51677">
    <property type="entry name" value="NODB"/>
    <property type="match status" value="1"/>
</dbReference>
<keyword evidence="5" id="KW-1185">Reference proteome</keyword>
<gene>
    <name evidence="4" type="ORF">GCM10017772_22430</name>
</gene>
<feature type="domain" description="NodB homology" evidence="3">
    <location>
        <begin position="41"/>
        <end position="217"/>
    </location>
</feature>
<reference evidence="4" key="2">
    <citation type="submission" date="2020-09" db="EMBL/GenBank/DDBJ databases">
        <authorList>
            <person name="Sun Q."/>
            <person name="Zhou Y."/>
        </authorList>
    </citation>
    <scope>NUCLEOTIDE SEQUENCE</scope>
    <source>
        <strain evidence="4">CGMCC 4.7398</strain>
    </source>
</reference>
<keyword evidence="2" id="KW-0732">Signal</keyword>
<evidence type="ECO:0000259" key="3">
    <source>
        <dbReference type="PROSITE" id="PS51677"/>
    </source>
</evidence>
<dbReference type="CDD" id="cd10918">
    <property type="entry name" value="CE4_NodB_like_5s_6s"/>
    <property type="match status" value="1"/>
</dbReference>
<sequence>MINICIHGIGTPSKSVPAAEAAYWIGIDTFRRVLDQVAERTEVRLSFDDGNTSDVDVALPELVDRGRVADFFVIAGRLGHTGSLSADDLHRLRRARMGVGSHGMHHRVWRRLSPAEQHEELVVARRRLEEVLGEPVRSAACPLGRYDRATLAALRRLHYTRVYTSDRALARPGTWRQARFSIRAADTADDVAAWLRHGDRYAVRLADSARTFVKGLR</sequence>
<dbReference type="Gene3D" id="3.20.20.370">
    <property type="entry name" value="Glycoside hydrolase/deacetylase"/>
    <property type="match status" value="1"/>
</dbReference>
<name>A0A919KUY8_9MICO</name>
<dbReference type="SUPFAM" id="SSF88713">
    <property type="entry name" value="Glycoside hydrolase/deacetylase"/>
    <property type="match status" value="1"/>
</dbReference>
<dbReference type="InterPro" id="IPR011330">
    <property type="entry name" value="Glyco_hydro/deAcase_b/a-brl"/>
</dbReference>
<comment type="subcellular location">
    <subcellularLocation>
        <location evidence="1">Secreted</location>
    </subcellularLocation>
</comment>
<dbReference type="AlphaFoldDB" id="A0A919KUY8"/>
<evidence type="ECO:0000256" key="1">
    <source>
        <dbReference type="ARBA" id="ARBA00004613"/>
    </source>
</evidence>
<organism evidence="4 5">
    <name type="scientific">Promicromonospora soli</name>
    <dbReference type="NCBI Taxonomy" id="2035533"/>
    <lineage>
        <taxon>Bacteria</taxon>
        <taxon>Bacillati</taxon>
        <taxon>Actinomycetota</taxon>
        <taxon>Actinomycetes</taxon>
        <taxon>Micrococcales</taxon>
        <taxon>Promicromonosporaceae</taxon>
        <taxon>Promicromonospora</taxon>
    </lineage>
</organism>
<dbReference type="PANTHER" id="PTHR34216:SF3">
    <property type="entry name" value="POLY-BETA-1,6-N-ACETYL-D-GLUCOSAMINE N-DEACETYLASE"/>
    <property type="match status" value="1"/>
</dbReference>
<protein>
    <submittedName>
        <fullName evidence="4">Glycosyl transferase</fullName>
    </submittedName>
</protein>
<comment type="caution">
    <text evidence="4">The sequence shown here is derived from an EMBL/GenBank/DDBJ whole genome shotgun (WGS) entry which is preliminary data.</text>
</comment>
<dbReference type="Pfam" id="PF01522">
    <property type="entry name" value="Polysacc_deac_1"/>
    <property type="match status" value="1"/>
</dbReference>
<dbReference type="GO" id="GO:0016810">
    <property type="term" value="F:hydrolase activity, acting on carbon-nitrogen (but not peptide) bonds"/>
    <property type="evidence" value="ECO:0007669"/>
    <property type="project" value="InterPro"/>
</dbReference>
<proteinExistence type="predicted"/>